<dbReference type="InterPro" id="IPR050266">
    <property type="entry name" value="AB_hydrolase_sf"/>
</dbReference>
<sequence length="273" mass="30384">MSDWTLDHRTPTPAGTVHWTARGQGDPVVLIHGTPFSSRVWHATATALSAHHTVYLWDLPGFGATTEDEITDVSLRAQQAAFTALLHHWDLDRPSVVAHDIGGAVALRTTLLDGIAYRRLALLDAVALNPWGSAFFRLVHDNPEVFDALPAHIHEALVRAYIADGTRTAPAPDYTDALVRPWLGDRGQRAFYRQIAQADQEHTREMEDRYRDLDIPVLVAWGSEDTWLPAEHARRLTDAIPTARLRLIPNAGHLVQHDAPEHLAKLLTEFLAS</sequence>
<dbReference type="PANTHER" id="PTHR43798:SF33">
    <property type="entry name" value="HYDROLASE, PUTATIVE (AFU_ORTHOLOGUE AFUA_2G14860)-RELATED"/>
    <property type="match status" value="1"/>
</dbReference>
<organism evidence="2 3">
    <name type="scientific">Nocardiopsis mangrovi</name>
    <dbReference type="NCBI Taxonomy" id="1179818"/>
    <lineage>
        <taxon>Bacteria</taxon>
        <taxon>Bacillati</taxon>
        <taxon>Actinomycetota</taxon>
        <taxon>Actinomycetes</taxon>
        <taxon>Streptosporangiales</taxon>
        <taxon>Nocardiopsidaceae</taxon>
        <taxon>Nocardiopsis</taxon>
    </lineage>
</organism>
<accession>A0ABV9DU42</accession>
<reference evidence="3" key="1">
    <citation type="journal article" date="2019" name="Int. J. Syst. Evol. Microbiol.">
        <title>The Global Catalogue of Microorganisms (GCM) 10K type strain sequencing project: providing services to taxonomists for standard genome sequencing and annotation.</title>
        <authorList>
            <consortium name="The Broad Institute Genomics Platform"/>
            <consortium name="The Broad Institute Genome Sequencing Center for Infectious Disease"/>
            <person name="Wu L."/>
            <person name="Ma J."/>
        </authorList>
    </citation>
    <scope>NUCLEOTIDE SEQUENCE [LARGE SCALE GENOMIC DNA]</scope>
    <source>
        <strain evidence="3">XZYJ18</strain>
    </source>
</reference>
<dbReference type="SUPFAM" id="SSF53474">
    <property type="entry name" value="alpha/beta-Hydrolases"/>
    <property type="match status" value="1"/>
</dbReference>
<keyword evidence="2" id="KW-0378">Hydrolase</keyword>
<dbReference type="Proteomes" id="UP001595923">
    <property type="component" value="Unassembled WGS sequence"/>
</dbReference>
<dbReference type="PRINTS" id="PR00111">
    <property type="entry name" value="ABHYDROLASE"/>
</dbReference>
<dbReference type="EMBL" id="JBHSFQ010000007">
    <property type="protein sequence ID" value="MFC4562237.1"/>
    <property type="molecule type" value="Genomic_DNA"/>
</dbReference>
<dbReference type="Gene3D" id="3.40.50.1820">
    <property type="entry name" value="alpha/beta hydrolase"/>
    <property type="match status" value="1"/>
</dbReference>
<dbReference type="InterPro" id="IPR029058">
    <property type="entry name" value="AB_hydrolase_fold"/>
</dbReference>
<protein>
    <submittedName>
        <fullName evidence="2">Alpha/beta fold hydrolase</fullName>
    </submittedName>
</protein>
<gene>
    <name evidence="2" type="ORF">ACFO4E_10255</name>
</gene>
<dbReference type="RefSeq" id="WP_378573273.1">
    <property type="nucleotide sequence ID" value="NZ_JBHSFQ010000007.1"/>
</dbReference>
<name>A0ABV9DU42_9ACTN</name>
<dbReference type="Pfam" id="PF12697">
    <property type="entry name" value="Abhydrolase_6"/>
    <property type="match status" value="1"/>
</dbReference>
<dbReference type="PANTHER" id="PTHR43798">
    <property type="entry name" value="MONOACYLGLYCEROL LIPASE"/>
    <property type="match status" value="1"/>
</dbReference>
<keyword evidence="3" id="KW-1185">Reference proteome</keyword>
<comment type="caution">
    <text evidence="2">The sequence shown here is derived from an EMBL/GenBank/DDBJ whole genome shotgun (WGS) entry which is preliminary data.</text>
</comment>
<evidence type="ECO:0000313" key="2">
    <source>
        <dbReference type="EMBL" id="MFC4562237.1"/>
    </source>
</evidence>
<proteinExistence type="predicted"/>
<dbReference type="GO" id="GO:0016787">
    <property type="term" value="F:hydrolase activity"/>
    <property type="evidence" value="ECO:0007669"/>
    <property type="project" value="UniProtKB-KW"/>
</dbReference>
<feature type="domain" description="AB hydrolase-1" evidence="1">
    <location>
        <begin position="28"/>
        <end position="261"/>
    </location>
</feature>
<evidence type="ECO:0000313" key="3">
    <source>
        <dbReference type="Proteomes" id="UP001595923"/>
    </source>
</evidence>
<dbReference type="InterPro" id="IPR000073">
    <property type="entry name" value="AB_hydrolase_1"/>
</dbReference>
<evidence type="ECO:0000259" key="1">
    <source>
        <dbReference type="Pfam" id="PF12697"/>
    </source>
</evidence>